<evidence type="ECO:0000256" key="3">
    <source>
        <dbReference type="ARBA" id="ARBA00038493"/>
    </source>
</evidence>
<dbReference type="RefSeq" id="WP_229159096.1">
    <property type="nucleotide sequence ID" value="NZ_JAJEWP010000001.1"/>
</dbReference>
<dbReference type="PANTHER" id="PTHR48094:SF11">
    <property type="entry name" value="GLUTATHIONE-INDEPENDENT GLYOXALASE HSP31-RELATED"/>
    <property type="match status" value="1"/>
</dbReference>
<dbReference type="PANTHER" id="PTHR48094">
    <property type="entry name" value="PROTEIN/NUCLEIC ACID DEGLYCASE DJ-1-RELATED"/>
    <property type="match status" value="1"/>
</dbReference>
<accession>A0ABS8G943</accession>
<feature type="signal peptide" evidence="4">
    <location>
        <begin position="1"/>
        <end position="20"/>
    </location>
</feature>
<evidence type="ECO:0000259" key="5">
    <source>
        <dbReference type="Pfam" id="PF01965"/>
    </source>
</evidence>
<feature type="domain" description="DJ-1/PfpI" evidence="5">
    <location>
        <begin position="92"/>
        <end position="236"/>
    </location>
</feature>
<comment type="caution">
    <text evidence="6">The sequence shown here is derived from an EMBL/GenBank/DDBJ whole genome shotgun (WGS) entry which is preliminary data.</text>
</comment>
<feature type="chain" id="PRO_5046583922" evidence="4">
    <location>
        <begin position="21"/>
        <end position="368"/>
    </location>
</feature>
<evidence type="ECO:0000256" key="2">
    <source>
        <dbReference type="ARBA" id="ARBA00023239"/>
    </source>
</evidence>
<keyword evidence="2" id="KW-0456">Lyase</keyword>
<keyword evidence="4" id="KW-0732">Signal</keyword>
<keyword evidence="7" id="KW-1185">Reference proteome</keyword>
<proteinExistence type="inferred from homology"/>
<dbReference type="InterPro" id="IPR050325">
    <property type="entry name" value="Prot/Nucl_acid_deglycase"/>
</dbReference>
<evidence type="ECO:0000313" key="7">
    <source>
        <dbReference type="Proteomes" id="UP001520878"/>
    </source>
</evidence>
<gene>
    <name evidence="6" type="ORF">LJ739_08305</name>
</gene>
<sequence length="368" mass="40411">MRQFLFTVFALWLTSASLQAQEIRVGMLISGYGNESRPELSYDLEELAQAYLILHDNGVAIDILTPQGGAVLVKDNKDALPYIQRFKSLALEQLNNTLSVTQVQASDYHGVFIVGGDGAMFDLPSDPATQSLLSQFANAQMPMAAVCHGPAAIADIRLKDGTYLVANKQVNSFTNAEEHAFSAETLDRFPFMIEDRLKANGGVFVHNVPMLPFVAADGHLITAQNPSSVPAAAEAFLIALGGSPKPREPFRDEATMALIDQTRQGGSVHLDIALAKAPERYDLNYLALYGFYAYAMAPASEKARELGLMEAIARHFQHPVYESRLITGLVEHGHQDKARKAFADYQQRYPDAPDLEALRKRVVEQSAE</sequence>
<protein>
    <submittedName>
        <fullName evidence="6">Type 1 glutamine amidotransferase domain-containing protein</fullName>
    </submittedName>
</protein>
<dbReference type="Gene3D" id="3.40.50.880">
    <property type="match status" value="1"/>
</dbReference>
<organism evidence="6 7">
    <name type="scientific">Fluctibacter halophilus</name>
    <dbReference type="NCBI Taxonomy" id="226011"/>
    <lineage>
        <taxon>Bacteria</taxon>
        <taxon>Pseudomonadati</taxon>
        <taxon>Pseudomonadota</taxon>
        <taxon>Gammaproteobacteria</taxon>
        <taxon>Alteromonadales</taxon>
        <taxon>Alteromonadaceae</taxon>
        <taxon>Fluctibacter</taxon>
    </lineage>
</organism>
<comment type="similarity">
    <text evidence="3">Belongs to the peptidase C56 family. HSP31-like subfamily.</text>
</comment>
<evidence type="ECO:0000256" key="1">
    <source>
        <dbReference type="ARBA" id="ARBA00023016"/>
    </source>
</evidence>
<evidence type="ECO:0000256" key="4">
    <source>
        <dbReference type="SAM" id="SignalP"/>
    </source>
</evidence>
<name>A0ABS8G943_9ALTE</name>
<dbReference type="Proteomes" id="UP001520878">
    <property type="component" value="Unassembled WGS sequence"/>
</dbReference>
<dbReference type="InterPro" id="IPR029062">
    <property type="entry name" value="Class_I_gatase-like"/>
</dbReference>
<reference evidence="6 7" key="1">
    <citation type="submission" date="2021-10" db="EMBL/GenBank/DDBJ databases">
        <title>Draft genome of Aestuariibacter halophilus JC2043.</title>
        <authorList>
            <person name="Emsley S.A."/>
            <person name="Pfannmuller K.M."/>
            <person name="Ushijima B."/>
            <person name="Saw J.H."/>
            <person name="Videau P."/>
        </authorList>
    </citation>
    <scope>NUCLEOTIDE SEQUENCE [LARGE SCALE GENOMIC DNA]</scope>
    <source>
        <strain evidence="6 7">JC2043</strain>
    </source>
</reference>
<dbReference type="InterPro" id="IPR002818">
    <property type="entry name" value="DJ-1/PfpI"/>
</dbReference>
<evidence type="ECO:0000313" key="6">
    <source>
        <dbReference type="EMBL" id="MCC2616239.1"/>
    </source>
</evidence>
<keyword evidence="6" id="KW-0315">Glutamine amidotransferase</keyword>
<dbReference type="CDD" id="cd03141">
    <property type="entry name" value="GATase1_Hsp31_like"/>
    <property type="match status" value="1"/>
</dbReference>
<dbReference type="EMBL" id="JAJEWP010000001">
    <property type="protein sequence ID" value="MCC2616239.1"/>
    <property type="molecule type" value="Genomic_DNA"/>
</dbReference>
<dbReference type="Pfam" id="PF01965">
    <property type="entry name" value="DJ-1_PfpI"/>
    <property type="match status" value="1"/>
</dbReference>
<keyword evidence="1" id="KW-0346">Stress response</keyword>
<dbReference type="SUPFAM" id="SSF52317">
    <property type="entry name" value="Class I glutamine amidotransferase-like"/>
    <property type="match status" value="1"/>
</dbReference>